<accession>A0A0L0N9R6</accession>
<dbReference type="PANTHER" id="PTHR31138:SF4">
    <property type="entry name" value="DUF5923 DOMAIN-CONTAINING PROTEIN"/>
    <property type="match status" value="1"/>
</dbReference>
<sequence>MTDEGLASFHLDERGIDITLDIEIGRDRIEEMVSLRGVDVHIHHLDYTLGKSKFACLAWILKPLIRPMVRKAIEAKMAAAIKEGLHFLNRELDFARERLRATRIADPGDLWTFLRAVATRLTPAPDADIETRVSMRPGGGVFRGRFAPGSLVRLWEDEGRDAAQRVHEYERGGWRNEIFDVKTRPANMSQVTRA</sequence>
<dbReference type="GO" id="GO:0008289">
    <property type="term" value="F:lipid binding"/>
    <property type="evidence" value="ECO:0007669"/>
    <property type="project" value="InterPro"/>
</dbReference>
<dbReference type="AlphaFoldDB" id="A0A0L0N9R6"/>
<comment type="caution">
    <text evidence="2">The sequence shown here is derived from an EMBL/GenBank/DDBJ whole genome shotgun (WGS) entry which is preliminary data.</text>
</comment>
<proteinExistence type="predicted"/>
<dbReference type="Pfam" id="PF14613">
    <property type="entry name" value="HAM1_C"/>
    <property type="match status" value="1"/>
</dbReference>
<evidence type="ECO:0000259" key="1">
    <source>
        <dbReference type="Pfam" id="PF14613"/>
    </source>
</evidence>
<dbReference type="PANTHER" id="PTHR31138">
    <property type="entry name" value="CHROMOSOME 19, WHOLE GENOME SHOTGUN SEQUENCE"/>
    <property type="match status" value="1"/>
</dbReference>
<dbReference type="InterPro" id="IPR017943">
    <property type="entry name" value="Bactericidal_perm-incr_a/b_dom"/>
</dbReference>
<dbReference type="InterPro" id="IPR027842">
    <property type="entry name" value="HAM1-like_C"/>
</dbReference>
<gene>
    <name evidence="2" type="ORF">TOPH_04569</name>
</gene>
<keyword evidence="3" id="KW-1185">Reference proteome</keyword>
<evidence type="ECO:0000313" key="2">
    <source>
        <dbReference type="EMBL" id="KND90888.1"/>
    </source>
</evidence>
<dbReference type="STRING" id="1163406.A0A0L0N9R6"/>
<feature type="domain" description="HAM1-like C-terminal" evidence="1">
    <location>
        <begin position="40"/>
        <end position="92"/>
    </location>
</feature>
<reference evidence="2 3" key="1">
    <citation type="journal article" date="2015" name="BMC Genomics">
        <title>The genome of the truffle-parasite Tolypocladium ophioglossoides and the evolution of antifungal peptaibiotics.</title>
        <authorList>
            <person name="Quandt C.A."/>
            <person name="Bushley K.E."/>
            <person name="Spatafora J.W."/>
        </authorList>
    </citation>
    <scope>NUCLEOTIDE SEQUENCE [LARGE SCALE GENOMIC DNA]</scope>
    <source>
        <strain evidence="2 3">CBS 100239</strain>
    </source>
</reference>
<protein>
    <recommendedName>
        <fullName evidence="1">HAM1-like C-terminal domain-containing protein</fullName>
    </recommendedName>
</protein>
<dbReference type="Gene3D" id="3.15.10.10">
    <property type="entry name" value="Bactericidal permeability-increasing protein, domain 1"/>
    <property type="match status" value="1"/>
</dbReference>
<name>A0A0L0N9R6_TOLOC</name>
<dbReference type="EMBL" id="LFRF01000011">
    <property type="protein sequence ID" value="KND90888.1"/>
    <property type="molecule type" value="Genomic_DNA"/>
</dbReference>
<organism evidence="2 3">
    <name type="scientific">Tolypocladium ophioglossoides (strain CBS 100239)</name>
    <name type="common">Snaketongue truffleclub</name>
    <name type="synonym">Elaphocordyceps ophioglossoides</name>
    <dbReference type="NCBI Taxonomy" id="1163406"/>
    <lineage>
        <taxon>Eukaryota</taxon>
        <taxon>Fungi</taxon>
        <taxon>Dikarya</taxon>
        <taxon>Ascomycota</taxon>
        <taxon>Pezizomycotina</taxon>
        <taxon>Sordariomycetes</taxon>
        <taxon>Hypocreomycetidae</taxon>
        <taxon>Hypocreales</taxon>
        <taxon>Ophiocordycipitaceae</taxon>
        <taxon>Tolypocladium</taxon>
    </lineage>
</organism>
<dbReference type="OrthoDB" id="5407957at2759"/>
<dbReference type="SUPFAM" id="SSF55394">
    <property type="entry name" value="Bactericidal permeability-increasing protein, BPI"/>
    <property type="match status" value="1"/>
</dbReference>
<evidence type="ECO:0000313" key="3">
    <source>
        <dbReference type="Proteomes" id="UP000036947"/>
    </source>
</evidence>
<dbReference type="Proteomes" id="UP000036947">
    <property type="component" value="Unassembled WGS sequence"/>
</dbReference>